<proteinExistence type="predicted"/>
<reference evidence="1" key="1">
    <citation type="submission" date="2023-06" db="EMBL/GenBank/DDBJ databases">
        <authorList>
            <consortium name="Lawrence Berkeley National Laboratory"/>
            <person name="Ahrendt S."/>
            <person name="Sahu N."/>
            <person name="Indic B."/>
            <person name="Wong-Bajracharya J."/>
            <person name="Merenyi Z."/>
            <person name="Ke H.-M."/>
            <person name="Monk M."/>
            <person name="Kocsube S."/>
            <person name="Drula E."/>
            <person name="Lipzen A."/>
            <person name="Balint B."/>
            <person name="Henrissat B."/>
            <person name="Andreopoulos B."/>
            <person name="Martin F.M."/>
            <person name="Harder C.B."/>
            <person name="Rigling D."/>
            <person name="Ford K.L."/>
            <person name="Foster G.D."/>
            <person name="Pangilinan J."/>
            <person name="Papanicolaou A."/>
            <person name="Barry K."/>
            <person name="LaButti K."/>
            <person name="Viragh M."/>
            <person name="Koriabine M."/>
            <person name="Yan M."/>
            <person name="Riley R."/>
            <person name="Champramary S."/>
            <person name="Plett K.L."/>
            <person name="Tsai I.J."/>
            <person name="Slot J."/>
            <person name="Sipos G."/>
            <person name="Plett J."/>
            <person name="Nagy L.G."/>
            <person name="Grigoriev I.V."/>
        </authorList>
    </citation>
    <scope>NUCLEOTIDE SEQUENCE</scope>
    <source>
        <strain evidence="1">FPL87.14</strain>
    </source>
</reference>
<dbReference type="EMBL" id="JAUEPT010000204">
    <property type="protein sequence ID" value="KAK0429845.1"/>
    <property type="molecule type" value="Genomic_DNA"/>
</dbReference>
<keyword evidence="2" id="KW-1185">Reference proteome</keyword>
<feature type="non-terminal residue" evidence="1">
    <location>
        <position position="153"/>
    </location>
</feature>
<evidence type="ECO:0000313" key="2">
    <source>
        <dbReference type="Proteomes" id="UP001175226"/>
    </source>
</evidence>
<organism evidence="1 2">
    <name type="scientific">Armillaria borealis</name>
    <dbReference type="NCBI Taxonomy" id="47425"/>
    <lineage>
        <taxon>Eukaryota</taxon>
        <taxon>Fungi</taxon>
        <taxon>Dikarya</taxon>
        <taxon>Basidiomycota</taxon>
        <taxon>Agaricomycotina</taxon>
        <taxon>Agaricomycetes</taxon>
        <taxon>Agaricomycetidae</taxon>
        <taxon>Agaricales</taxon>
        <taxon>Marasmiineae</taxon>
        <taxon>Physalacriaceae</taxon>
        <taxon>Armillaria</taxon>
    </lineage>
</organism>
<gene>
    <name evidence="1" type="ORF">EV421DRAFT_2066184</name>
</gene>
<dbReference type="Proteomes" id="UP001175226">
    <property type="component" value="Unassembled WGS sequence"/>
</dbReference>
<dbReference type="AlphaFoldDB" id="A0AA39MDT6"/>
<evidence type="ECO:0008006" key="3">
    <source>
        <dbReference type="Google" id="ProtNLM"/>
    </source>
</evidence>
<name>A0AA39MDT6_9AGAR</name>
<evidence type="ECO:0000313" key="1">
    <source>
        <dbReference type="EMBL" id="KAK0429845.1"/>
    </source>
</evidence>
<accession>A0AA39MDT6</accession>
<sequence length="153" mass="17779">MAYIRTKKSDFDSRLTALLPDYSHVPPDPRIIELLRTNAPPTPFERKSLEDTLSETPDRITELDSLIHTTASLLDYLTKDRNQAIENQTDAKKILSPSRRLPPEVLTEIFIWCWTLYRRKGSPLDPRAVPWTLTHVSKKWREVSIVTPEIWSI</sequence>
<comment type="caution">
    <text evidence="1">The sequence shown here is derived from an EMBL/GenBank/DDBJ whole genome shotgun (WGS) entry which is preliminary data.</text>
</comment>
<protein>
    <recommendedName>
        <fullName evidence="3">F-box domain-containing protein</fullName>
    </recommendedName>
</protein>